<dbReference type="RefSeq" id="WP_238232798.1">
    <property type="nucleotide sequence ID" value="NZ_BPRA01000025.1"/>
</dbReference>
<sequence length="433" mass="45222">MSVSVGSRERESLLPTLGRRGTRYVVFFCAYLYQGLVAGFSLTALANHYAGLGLPASEVGLHFAIAGLPWTLQPLLWGALIDRAGGARMGRRRIWAACAALGAQASLGLLWFVSKPDALGWVGLVFLLHSLFASLLDTACDRMIMDHVPEAEFGRMSGCTRGGFVIGTSLSAALFSTLLTSVSFFVCSALLIGLSSLALVPLILVREAAGDALFSLASRAGAAPSALPFRAFLVQLVAGLRRPTALRLLALCFCVDFALSLFEVRFNVEAVQVHGWDPSALSRLQAGLALVSGTVGALGIGLWSDRAGPLPALTGLFLAGAASFGAAAILIRADHVTTAVPLILGLTNTLPTLLVVALVPALMRASRGRPGAATQFEVFMAVMNFGSVVGGGVSGASTSILSGGSIAMFVALLFLICAASIQRPDWLFEASRR</sequence>
<reference evidence="8" key="2">
    <citation type="submission" date="2021-08" db="EMBL/GenBank/DDBJ databases">
        <authorList>
            <person name="Tani A."/>
            <person name="Ola A."/>
            <person name="Ogura Y."/>
            <person name="Katsura K."/>
            <person name="Hayashi T."/>
        </authorList>
    </citation>
    <scope>NUCLEOTIDE SEQUENCE</scope>
    <source>
        <strain evidence="8">DSM 23674</strain>
    </source>
</reference>
<dbReference type="Gene3D" id="1.20.1250.20">
    <property type="entry name" value="MFS general substrate transporter like domains"/>
    <property type="match status" value="2"/>
</dbReference>
<feature type="transmembrane region" description="Helical" evidence="7">
    <location>
        <begin position="400"/>
        <end position="421"/>
    </location>
</feature>
<feature type="transmembrane region" description="Helical" evidence="7">
    <location>
        <begin position="245"/>
        <end position="264"/>
    </location>
</feature>
<dbReference type="Proteomes" id="UP001055101">
    <property type="component" value="Unassembled WGS sequence"/>
</dbReference>
<dbReference type="EMBL" id="BPRA01000025">
    <property type="protein sequence ID" value="GJE57610.1"/>
    <property type="molecule type" value="Genomic_DNA"/>
</dbReference>
<evidence type="ECO:0000256" key="7">
    <source>
        <dbReference type="SAM" id="Phobius"/>
    </source>
</evidence>
<proteinExistence type="inferred from homology"/>
<evidence type="ECO:0000256" key="1">
    <source>
        <dbReference type="ARBA" id="ARBA00004141"/>
    </source>
</evidence>
<evidence type="ECO:0000313" key="9">
    <source>
        <dbReference type="Proteomes" id="UP001055101"/>
    </source>
</evidence>
<dbReference type="InterPro" id="IPR011701">
    <property type="entry name" value="MFS"/>
</dbReference>
<name>A0ABQ4TQG3_9HYPH</name>
<dbReference type="InterPro" id="IPR004752">
    <property type="entry name" value="AmpG_permease/AT-1"/>
</dbReference>
<comment type="caution">
    <text evidence="8">The sequence shown here is derived from an EMBL/GenBank/DDBJ whole genome shotgun (WGS) entry which is preliminary data.</text>
</comment>
<keyword evidence="3" id="KW-0813">Transport</keyword>
<keyword evidence="9" id="KW-1185">Reference proteome</keyword>
<dbReference type="Pfam" id="PF07690">
    <property type="entry name" value="MFS_1"/>
    <property type="match status" value="1"/>
</dbReference>
<feature type="transmembrane region" description="Helical" evidence="7">
    <location>
        <begin position="284"/>
        <end position="303"/>
    </location>
</feature>
<feature type="transmembrane region" description="Helical" evidence="7">
    <location>
        <begin position="310"/>
        <end position="333"/>
    </location>
</feature>
<dbReference type="InterPro" id="IPR036259">
    <property type="entry name" value="MFS_trans_sf"/>
</dbReference>
<protein>
    <recommendedName>
        <fullName evidence="10">MFS transporter</fullName>
    </recommendedName>
</protein>
<evidence type="ECO:0000256" key="4">
    <source>
        <dbReference type="ARBA" id="ARBA00022692"/>
    </source>
</evidence>
<keyword evidence="5 7" id="KW-1133">Transmembrane helix</keyword>
<gene>
    <name evidence="8" type="ORF">EKPJFOCH_4128</name>
</gene>
<evidence type="ECO:0008006" key="10">
    <source>
        <dbReference type="Google" id="ProtNLM"/>
    </source>
</evidence>
<feature type="transmembrane region" description="Helical" evidence="7">
    <location>
        <begin position="24"/>
        <end position="47"/>
    </location>
</feature>
<dbReference type="SUPFAM" id="SSF103473">
    <property type="entry name" value="MFS general substrate transporter"/>
    <property type="match status" value="1"/>
</dbReference>
<organism evidence="8 9">
    <name type="scientific">Methylobacterium thuringiense</name>
    <dbReference type="NCBI Taxonomy" id="1003091"/>
    <lineage>
        <taxon>Bacteria</taxon>
        <taxon>Pseudomonadati</taxon>
        <taxon>Pseudomonadota</taxon>
        <taxon>Alphaproteobacteria</taxon>
        <taxon>Hyphomicrobiales</taxon>
        <taxon>Methylobacteriaceae</taxon>
        <taxon>Methylobacterium</taxon>
    </lineage>
</organism>
<feature type="transmembrane region" description="Helical" evidence="7">
    <location>
        <begin position="164"/>
        <end position="192"/>
    </location>
</feature>
<feature type="transmembrane region" description="Helical" evidence="7">
    <location>
        <begin position="118"/>
        <end position="136"/>
    </location>
</feature>
<feature type="transmembrane region" description="Helical" evidence="7">
    <location>
        <begin position="93"/>
        <end position="112"/>
    </location>
</feature>
<comment type="subcellular location">
    <subcellularLocation>
        <location evidence="1">Membrane</location>
        <topology evidence="1">Multi-pass membrane protein</topology>
    </subcellularLocation>
</comment>
<keyword evidence="4 7" id="KW-0812">Transmembrane</keyword>
<comment type="similarity">
    <text evidence="2">Belongs to the major facilitator superfamily.</text>
</comment>
<keyword evidence="6 7" id="KW-0472">Membrane</keyword>
<evidence type="ECO:0000256" key="3">
    <source>
        <dbReference type="ARBA" id="ARBA00022448"/>
    </source>
</evidence>
<feature type="transmembrane region" description="Helical" evidence="7">
    <location>
        <begin position="59"/>
        <end position="81"/>
    </location>
</feature>
<feature type="transmembrane region" description="Helical" evidence="7">
    <location>
        <begin position="339"/>
        <end position="363"/>
    </location>
</feature>
<evidence type="ECO:0000313" key="8">
    <source>
        <dbReference type="EMBL" id="GJE57610.1"/>
    </source>
</evidence>
<accession>A0ABQ4TQG3</accession>
<dbReference type="PANTHER" id="PTHR12778:SF10">
    <property type="entry name" value="MAJOR FACILITATOR SUPERFAMILY DOMAIN-CONTAINING PROTEIN 3"/>
    <property type="match status" value="1"/>
</dbReference>
<evidence type="ECO:0000256" key="5">
    <source>
        <dbReference type="ARBA" id="ARBA00022989"/>
    </source>
</evidence>
<feature type="transmembrane region" description="Helical" evidence="7">
    <location>
        <begin position="375"/>
        <end position="394"/>
    </location>
</feature>
<dbReference type="PANTHER" id="PTHR12778">
    <property type="entry name" value="SOLUTE CARRIER FAMILY 33 ACETYL-COA TRANSPORTER -RELATED"/>
    <property type="match status" value="1"/>
</dbReference>
<reference evidence="8" key="1">
    <citation type="journal article" date="2021" name="Front. Microbiol.">
        <title>Comprehensive Comparative Genomics and Phenotyping of Methylobacterium Species.</title>
        <authorList>
            <person name="Alessa O."/>
            <person name="Ogura Y."/>
            <person name="Fujitani Y."/>
            <person name="Takami H."/>
            <person name="Hayashi T."/>
            <person name="Sahin N."/>
            <person name="Tani A."/>
        </authorList>
    </citation>
    <scope>NUCLEOTIDE SEQUENCE</scope>
    <source>
        <strain evidence="8">DSM 23674</strain>
    </source>
</reference>
<evidence type="ECO:0000256" key="6">
    <source>
        <dbReference type="ARBA" id="ARBA00023136"/>
    </source>
</evidence>
<evidence type="ECO:0000256" key="2">
    <source>
        <dbReference type="ARBA" id="ARBA00008335"/>
    </source>
</evidence>